<organism evidence="1 2">
    <name type="scientific">Halomonas halmophila</name>
    <dbReference type="NCBI Taxonomy" id="252"/>
    <lineage>
        <taxon>Bacteria</taxon>
        <taxon>Pseudomonadati</taxon>
        <taxon>Pseudomonadota</taxon>
        <taxon>Gammaproteobacteria</taxon>
        <taxon>Oceanospirillales</taxon>
        <taxon>Halomonadaceae</taxon>
        <taxon>Halomonas</taxon>
    </lineage>
</organism>
<proteinExistence type="predicted"/>
<reference evidence="1 2" key="1">
    <citation type="submission" date="2019-06" db="EMBL/GenBank/DDBJ databases">
        <title>Whole genome shotgun sequence of Halomonas halmophila NBRC 15537.</title>
        <authorList>
            <person name="Hosoyama A."/>
            <person name="Uohara A."/>
            <person name="Ohji S."/>
            <person name="Ichikawa N."/>
        </authorList>
    </citation>
    <scope>NUCLEOTIDE SEQUENCE [LARGE SCALE GENOMIC DNA]</scope>
    <source>
        <strain evidence="1 2">NBRC 15537</strain>
    </source>
</reference>
<evidence type="ECO:0000313" key="2">
    <source>
        <dbReference type="Proteomes" id="UP000319812"/>
    </source>
</evidence>
<accession>A0A4Y4F147</accession>
<dbReference type="Proteomes" id="UP000319812">
    <property type="component" value="Unassembled WGS sequence"/>
</dbReference>
<gene>
    <name evidence="1" type="ORF">HHA01_21540</name>
</gene>
<keyword evidence="2" id="KW-1185">Reference proteome</keyword>
<comment type="caution">
    <text evidence="1">The sequence shown here is derived from an EMBL/GenBank/DDBJ whole genome shotgun (WGS) entry which is preliminary data.</text>
</comment>
<dbReference type="EMBL" id="BJOC01000029">
    <property type="protein sequence ID" value="GED23177.1"/>
    <property type="molecule type" value="Genomic_DNA"/>
</dbReference>
<name>A0A4Y4F147_9GAMM</name>
<dbReference type="AlphaFoldDB" id="A0A4Y4F147"/>
<protein>
    <submittedName>
        <fullName evidence="1">Uncharacterized protein</fullName>
    </submittedName>
</protein>
<evidence type="ECO:0000313" key="1">
    <source>
        <dbReference type="EMBL" id="GED23177.1"/>
    </source>
</evidence>
<sequence length="179" mass="19912">MAAQPHFGHPLNEHYEPLSSVLETRGIDSLDDTLQDLVDSTREGGDWDQHTDAYQAAQEAIKAAMQDVDSEIRDDVVFQSRVQLALLKKAMNEYQAAIEDGEFVNVVEYQDSRGFVQVAKSVLEQYKGLYDNETYGTLLAAYEDTLKAWPSAVAPETPAMTPGELSASMFKLEAKLGEY</sequence>